<dbReference type="AlphaFoldDB" id="A0A8X8X8T0"/>
<proteinExistence type="inferred from homology"/>
<dbReference type="PANTHER" id="PTHR31580:SF8">
    <property type="entry name" value="FILAMENT-LIKE PROTEIN (DUF869)"/>
    <property type="match status" value="1"/>
</dbReference>
<name>A0A8X8X8T0_SALSN</name>
<gene>
    <name evidence="4" type="ORF">SASPL_131966</name>
</gene>
<evidence type="ECO:0000256" key="2">
    <source>
        <dbReference type="ARBA" id="ARBA00023054"/>
    </source>
</evidence>
<evidence type="ECO:0000313" key="5">
    <source>
        <dbReference type="Proteomes" id="UP000298416"/>
    </source>
</evidence>
<organism evidence="4">
    <name type="scientific">Salvia splendens</name>
    <name type="common">Scarlet sage</name>
    <dbReference type="NCBI Taxonomy" id="180675"/>
    <lineage>
        <taxon>Eukaryota</taxon>
        <taxon>Viridiplantae</taxon>
        <taxon>Streptophyta</taxon>
        <taxon>Embryophyta</taxon>
        <taxon>Tracheophyta</taxon>
        <taxon>Spermatophyta</taxon>
        <taxon>Magnoliopsida</taxon>
        <taxon>eudicotyledons</taxon>
        <taxon>Gunneridae</taxon>
        <taxon>Pentapetalae</taxon>
        <taxon>asterids</taxon>
        <taxon>lamiids</taxon>
        <taxon>Lamiales</taxon>
        <taxon>Lamiaceae</taxon>
        <taxon>Nepetoideae</taxon>
        <taxon>Mentheae</taxon>
        <taxon>Salviinae</taxon>
        <taxon>Salvia</taxon>
        <taxon>Salvia subgen. Calosphace</taxon>
        <taxon>core Calosphace</taxon>
    </lineage>
</organism>
<reference evidence="4" key="2">
    <citation type="submission" date="2020-08" db="EMBL/GenBank/DDBJ databases">
        <title>Plant Genome Project.</title>
        <authorList>
            <person name="Zhang R.-G."/>
        </authorList>
    </citation>
    <scope>NUCLEOTIDE SEQUENCE</scope>
    <source>
        <strain evidence="4">Huo1</strain>
        <tissue evidence="4">Leaf</tissue>
    </source>
</reference>
<protein>
    <recommendedName>
        <fullName evidence="6">Filament-like plant protein 7</fullName>
    </recommendedName>
</protein>
<sequence length="939" mass="105922">MDQKTWLWRRKSSEKTILASSDEAQSVSSDKEDLQNSLKLLNEKLAFAAEECSAKDELVLSFKREAELAAAGMCIYIYIHRAYREKAEEEIGRLKQELDEAQQQRSAANERLGDLNSTLKNCMEQLNLARREQEQRMHDAVMQTSEEFEKSHKKLEEKLSETRKRLASLTSENSYLSRALIVKEKLVEDLNSVKIQAQAELEALMARLDSVEKENAFLRYEFRSVEKELELKNEEVGYSRRSAEASHKQHLENVKKIKKLEMECQRLRGLTRKRLPSPPMLSRDIEAQGRYQMTTRKKATCGGSPMQDRGDVYGFDNMTKQLGFLIDQVQDLQKENTIFKEFLAKKDEEISQLRKLKDSESREKSERKLLTNTAEADEISSRALALVAECQMIGASEMMSLMDDFVEMEKLAIVAVDGSFDASEVDSNALALVVRDNYSETGQELKAKDKKPDDDWLQNVTNMILEKHNASKRSIDELLEDIRLSSHSIRHPEASSQPLPITGYITWKSPPSSPSPTALIQEPSTEFMQPEMNRSITKLIELVGDLKPSKADDDYEIHTSRWKRSDLTAVLEEFIDSSNKLLNGKINIEKFTVDLVYIVEWIINSCVSFQDDSTVTDEFRKHLGGDGPGTALQLESVQNLMLEMEKIHSACKVEIKGLKNELSLIKTSGDASSPVPGRQGNEALLHKLAQSQRGTASLQNEMETLKESKRMTEDQLENLKVANEDLETQLTFTTAKLHELLQKLSSAEVELDDKSHCCQELEGTCLELQLQLESIANNPYAEEGRQLQTGMEITAAASAKLAECEETIVKLGKQLKALDMSDGTKLKLKQRSSLRDQMMREHNGEASNEESPKTKQIISTTVENVVSSCNYNAITFPDGQIATPTTYLGTKNEGRNVKSGAIVVAPDKRKGGGGISFLRKLLIRRKKGSTKNTSIYFGK</sequence>
<dbReference type="InterPro" id="IPR008587">
    <property type="entry name" value="FPP_plant"/>
</dbReference>
<comment type="similarity">
    <text evidence="1">Belongs to the FPP family.</text>
</comment>
<reference evidence="4" key="1">
    <citation type="submission" date="2018-01" db="EMBL/GenBank/DDBJ databases">
        <authorList>
            <person name="Mao J.F."/>
        </authorList>
    </citation>
    <scope>NUCLEOTIDE SEQUENCE</scope>
    <source>
        <strain evidence="4">Huo1</strain>
        <tissue evidence="4">Leaf</tissue>
    </source>
</reference>
<evidence type="ECO:0000256" key="3">
    <source>
        <dbReference type="SAM" id="Coils"/>
    </source>
</evidence>
<feature type="coiled-coil region" evidence="3">
    <location>
        <begin position="84"/>
        <end position="228"/>
    </location>
</feature>
<feature type="coiled-coil region" evidence="3">
    <location>
        <begin position="315"/>
        <end position="363"/>
    </location>
</feature>
<keyword evidence="5" id="KW-1185">Reference proteome</keyword>
<comment type="caution">
    <text evidence="4">The sequence shown here is derived from an EMBL/GenBank/DDBJ whole genome shotgun (WGS) entry which is preliminary data.</text>
</comment>
<dbReference type="EMBL" id="PNBA02000011">
    <property type="protein sequence ID" value="KAG6408938.1"/>
    <property type="molecule type" value="Genomic_DNA"/>
</dbReference>
<evidence type="ECO:0000256" key="1">
    <source>
        <dbReference type="ARBA" id="ARBA00005921"/>
    </source>
</evidence>
<keyword evidence="2 3" id="KW-0175">Coiled coil</keyword>
<evidence type="ECO:0000313" key="4">
    <source>
        <dbReference type="EMBL" id="KAG6408938.1"/>
    </source>
</evidence>
<feature type="coiled-coil region" evidence="3">
    <location>
        <begin position="24"/>
        <end position="51"/>
    </location>
</feature>
<dbReference type="Pfam" id="PF05911">
    <property type="entry name" value="FPP"/>
    <property type="match status" value="2"/>
</dbReference>
<evidence type="ECO:0008006" key="6">
    <source>
        <dbReference type="Google" id="ProtNLM"/>
    </source>
</evidence>
<dbReference type="Proteomes" id="UP000298416">
    <property type="component" value="Unassembled WGS sequence"/>
</dbReference>
<feature type="coiled-coil region" evidence="3">
    <location>
        <begin position="688"/>
        <end position="778"/>
    </location>
</feature>
<accession>A0A8X8X8T0</accession>
<dbReference type="PANTHER" id="PTHR31580">
    <property type="entry name" value="FILAMENT-LIKE PLANT PROTEIN 4"/>
    <property type="match status" value="1"/>
</dbReference>